<dbReference type="Proteomes" id="UP000002038">
    <property type="component" value="Unassembled WGS sequence"/>
</dbReference>
<feature type="compositionally biased region" description="Low complexity" evidence="1">
    <location>
        <begin position="1"/>
        <end position="10"/>
    </location>
</feature>
<sequence>MAENAAAAAPTPAPTPAPAPAPAPANGRVASPPAPNNTSTPGNDAAEVLPGYSPPRGTSPASRDEMVDELDPARNGRSYRLCKECRSILPTRWAYWLKKRDPETPRGFWFFVTMAWRFLLTNKCPECKSKGNGRRVSPPQGQSPVRSMRRSQEETQGLADVGRPE</sequence>
<dbReference type="GeneID" id="8502732"/>
<reference evidence="3" key="1">
    <citation type="journal article" date="2015" name="PLoS Genet.">
        <title>The dynamic genome and transcriptome of the human fungal pathogen Blastomyces and close relative Emmonsia.</title>
        <authorList>
            <person name="Munoz J.F."/>
            <person name="Gauthier G.M."/>
            <person name="Desjardins C.A."/>
            <person name="Gallo J.E."/>
            <person name="Holder J."/>
            <person name="Sullivan T.D."/>
            <person name="Marty A.J."/>
            <person name="Carmen J.C."/>
            <person name="Chen Z."/>
            <person name="Ding L."/>
            <person name="Gujja S."/>
            <person name="Magrini V."/>
            <person name="Misas E."/>
            <person name="Mitreva M."/>
            <person name="Priest M."/>
            <person name="Saif S."/>
            <person name="Whiston E.A."/>
            <person name="Young S."/>
            <person name="Zeng Q."/>
            <person name="Goldman W.E."/>
            <person name="Mardis E.R."/>
            <person name="Taylor J.W."/>
            <person name="McEwen J.G."/>
            <person name="Clay O.K."/>
            <person name="Klein B.S."/>
            <person name="Cuomo C.A."/>
        </authorList>
    </citation>
    <scope>NUCLEOTIDE SEQUENCE [LARGE SCALE GENOMIC DNA]</scope>
    <source>
        <strain evidence="3">SLH14081</strain>
    </source>
</reference>
<dbReference type="OrthoDB" id="4185413at2759"/>
<evidence type="ECO:0000313" key="2">
    <source>
        <dbReference type="EMBL" id="OAT11609.1"/>
    </source>
</evidence>
<protein>
    <submittedName>
        <fullName evidence="2">Uncharacterized protein</fullName>
    </submittedName>
</protein>
<dbReference type="RefSeq" id="XP_031579951.1">
    <property type="nucleotide sequence ID" value="XM_031722919.1"/>
</dbReference>
<evidence type="ECO:0000256" key="1">
    <source>
        <dbReference type="SAM" id="MobiDB-lite"/>
    </source>
</evidence>
<dbReference type="KEGG" id="bgh:BDBG_07058"/>
<gene>
    <name evidence="2" type="ORF">BDBG_07058</name>
</gene>
<organism evidence="2 3">
    <name type="scientific">Blastomyces gilchristii (strain SLH14081)</name>
    <name type="common">Blastomyces dermatitidis</name>
    <dbReference type="NCBI Taxonomy" id="559298"/>
    <lineage>
        <taxon>Eukaryota</taxon>
        <taxon>Fungi</taxon>
        <taxon>Dikarya</taxon>
        <taxon>Ascomycota</taxon>
        <taxon>Pezizomycotina</taxon>
        <taxon>Eurotiomycetes</taxon>
        <taxon>Eurotiomycetidae</taxon>
        <taxon>Onygenales</taxon>
        <taxon>Ajellomycetaceae</taxon>
        <taxon>Blastomyces</taxon>
    </lineage>
</organism>
<keyword evidence="3" id="KW-1185">Reference proteome</keyword>
<proteinExistence type="predicted"/>
<dbReference type="EMBL" id="GG657464">
    <property type="protein sequence ID" value="OAT11609.1"/>
    <property type="molecule type" value="Genomic_DNA"/>
</dbReference>
<dbReference type="AlphaFoldDB" id="A0A179UWL1"/>
<feature type="compositionally biased region" description="Pro residues" evidence="1">
    <location>
        <begin position="11"/>
        <end position="23"/>
    </location>
</feature>
<feature type="region of interest" description="Disordered" evidence="1">
    <location>
        <begin position="128"/>
        <end position="165"/>
    </location>
</feature>
<feature type="region of interest" description="Disordered" evidence="1">
    <location>
        <begin position="1"/>
        <end position="74"/>
    </location>
</feature>
<dbReference type="VEuPathDB" id="FungiDB:BDBG_07058"/>
<evidence type="ECO:0000313" key="3">
    <source>
        <dbReference type="Proteomes" id="UP000002038"/>
    </source>
</evidence>
<name>A0A179UWL1_BLAGS</name>
<accession>A0A179UWL1</accession>